<evidence type="ECO:0000259" key="11">
    <source>
        <dbReference type="Pfam" id="PF09813"/>
    </source>
</evidence>
<dbReference type="InterPro" id="IPR041752">
    <property type="entry name" value="Coa3"/>
</dbReference>
<feature type="transmembrane region" description="Helical" evidence="9">
    <location>
        <begin position="38"/>
        <end position="56"/>
    </location>
</feature>
<dbReference type="Pfam" id="PF09813">
    <property type="entry name" value="Coa3_cc"/>
    <property type="match status" value="1"/>
</dbReference>
<dbReference type="Proteomes" id="UP001385951">
    <property type="component" value="Unassembled WGS sequence"/>
</dbReference>
<dbReference type="AlphaFoldDB" id="A0AAW0GRU8"/>
<feature type="compositionally biased region" description="Polar residues" evidence="10">
    <location>
        <begin position="104"/>
        <end position="122"/>
    </location>
</feature>
<keyword evidence="9" id="KW-0999">Mitochondrion inner membrane</keyword>
<comment type="similarity">
    <text evidence="3 9">Belongs to the COA3 family.</text>
</comment>
<dbReference type="PANTHER" id="PTHR15642">
    <property type="entry name" value="CYTOCHROME C OXIDASE ASSEMBLY FACTOR 3, MITOCHONDRIAL"/>
    <property type="match status" value="1"/>
</dbReference>
<evidence type="ECO:0000256" key="2">
    <source>
        <dbReference type="ARBA" id="ARBA00004304"/>
    </source>
</evidence>
<keyword evidence="6 9" id="KW-1133">Transmembrane helix</keyword>
<comment type="subcellular location">
    <subcellularLocation>
        <location evidence="2">Mitochondrion membrane</location>
        <topology evidence="2">Single-pass membrane protein</topology>
    </subcellularLocation>
</comment>
<keyword evidence="8 9" id="KW-0472">Membrane</keyword>
<accession>A0AAW0GRU8</accession>
<sequence>MSTPYVDRKTVNESYRPKSNIMSPGLQRAREPFKIRNAITGLVLASFAVGVWAYSISAVKQDDFSDVDEEAKALASSSTRTAEPTASEVVNVTTGAIASGITSLQTTTSSPTAEVARPSSSGRPKGVIAALLAERYPKALDPKNGTLVFGAPSVDRPGRLRDNWRK</sequence>
<gene>
    <name evidence="12" type="ORF">QCA50_000884</name>
</gene>
<evidence type="ECO:0000256" key="6">
    <source>
        <dbReference type="ARBA" id="ARBA00022989"/>
    </source>
</evidence>
<evidence type="ECO:0000256" key="8">
    <source>
        <dbReference type="ARBA" id="ARBA00023136"/>
    </source>
</evidence>
<evidence type="ECO:0000256" key="3">
    <source>
        <dbReference type="ARBA" id="ARBA00007035"/>
    </source>
</evidence>
<name>A0AAW0GRU8_9APHY</name>
<proteinExistence type="inferred from homology"/>
<feature type="domain" description="Cytochrome c oxidase assembly factor 3 mitochondrial coiled-coil" evidence="11">
    <location>
        <begin position="25"/>
        <end position="71"/>
    </location>
</feature>
<evidence type="ECO:0000256" key="4">
    <source>
        <dbReference type="ARBA" id="ARBA00011351"/>
    </source>
</evidence>
<reference evidence="12 13" key="1">
    <citation type="submission" date="2022-09" db="EMBL/GenBank/DDBJ databases">
        <authorList>
            <person name="Palmer J.M."/>
        </authorList>
    </citation>
    <scope>NUCLEOTIDE SEQUENCE [LARGE SCALE GENOMIC DNA]</scope>
    <source>
        <strain evidence="12 13">DSM 7382</strain>
    </source>
</reference>
<feature type="region of interest" description="Disordered" evidence="10">
    <location>
        <begin position="104"/>
        <end position="124"/>
    </location>
</feature>
<dbReference type="PANTHER" id="PTHR15642:SF3">
    <property type="entry name" value="CYTOCHROME C OXIDASE ASSEMBLY FACTOR 3 HOMOLOG, MITOCHONDRIAL"/>
    <property type="match status" value="1"/>
</dbReference>
<comment type="function">
    <text evidence="1 9">Required for assembly of cytochrome c oxidase (complex IV).</text>
</comment>
<comment type="caution">
    <text evidence="12">The sequence shown here is derived from an EMBL/GenBank/DDBJ whole genome shotgun (WGS) entry which is preliminary data.</text>
</comment>
<organism evidence="12 13">
    <name type="scientific">Cerrena zonata</name>
    <dbReference type="NCBI Taxonomy" id="2478898"/>
    <lineage>
        <taxon>Eukaryota</taxon>
        <taxon>Fungi</taxon>
        <taxon>Dikarya</taxon>
        <taxon>Basidiomycota</taxon>
        <taxon>Agaricomycotina</taxon>
        <taxon>Agaricomycetes</taxon>
        <taxon>Polyporales</taxon>
        <taxon>Cerrenaceae</taxon>
        <taxon>Cerrena</taxon>
    </lineage>
</organism>
<evidence type="ECO:0000256" key="9">
    <source>
        <dbReference type="RuleBase" id="RU367056"/>
    </source>
</evidence>
<evidence type="ECO:0000313" key="13">
    <source>
        <dbReference type="Proteomes" id="UP001385951"/>
    </source>
</evidence>
<protein>
    <recommendedName>
        <fullName evidence="9">Cytochrome c oxidase assembly factor 3</fullName>
    </recommendedName>
</protein>
<dbReference type="EMBL" id="JASBNA010000001">
    <property type="protein sequence ID" value="KAK7696231.1"/>
    <property type="molecule type" value="Genomic_DNA"/>
</dbReference>
<dbReference type="GO" id="GO:0033617">
    <property type="term" value="P:mitochondrial respiratory chain complex IV assembly"/>
    <property type="evidence" value="ECO:0007669"/>
    <property type="project" value="UniProtKB-UniRule"/>
</dbReference>
<keyword evidence="13" id="KW-1185">Reference proteome</keyword>
<evidence type="ECO:0000256" key="1">
    <source>
        <dbReference type="ARBA" id="ARBA00003064"/>
    </source>
</evidence>
<dbReference type="InterPro" id="IPR018628">
    <property type="entry name" value="Coa3_CC"/>
</dbReference>
<comment type="subunit">
    <text evidence="4 9">Component of 250-400 kDa complexes called cytochrome oxidase assembly intermediates or COA complexes.</text>
</comment>
<dbReference type="GO" id="GO:0005743">
    <property type="term" value="C:mitochondrial inner membrane"/>
    <property type="evidence" value="ECO:0007669"/>
    <property type="project" value="UniProtKB-UniRule"/>
</dbReference>
<evidence type="ECO:0000256" key="7">
    <source>
        <dbReference type="ARBA" id="ARBA00023128"/>
    </source>
</evidence>
<keyword evidence="7 9" id="KW-0496">Mitochondrion</keyword>
<evidence type="ECO:0000256" key="5">
    <source>
        <dbReference type="ARBA" id="ARBA00022692"/>
    </source>
</evidence>
<evidence type="ECO:0000256" key="10">
    <source>
        <dbReference type="SAM" id="MobiDB-lite"/>
    </source>
</evidence>
<keyword evidence="5 9" id="KW-0812">Transmembrane</keyword>
<evidence type="ECO:0000313" key="12">
    <source>
        <dbReference type="EMBL" id="KAK7696231.1"/>
    </source>
</evidence>